<evidence type="ECO:0000256" key="9">
    <source>
        <dbReference type="SAM" id="MobiDB-lite"/>
    </source>
</evidence>
<dbReference type="GO" id="GO:0000166">
    <property type="term" value="F:nucleotide binding"/>
    <property type="evidence" value="ECO:0007669"/>
    <property type="project" value="InterPro"/>
</dbReference>
<proteinExistence type="inferred from homology"/>
<keyword evidence="4" id="KW-0548">Nucleotidyltransferase</keyword>
<evidence type="ECO:0000256" key="4">
    <source>
        <dbReference type="ARBA" id="ARBA00022695"/>
    </source>
</evidence>
<dbReference type="GO" id="GO:0003677">
    <property type="term" value="F:DNA binding"/>
    <property type="evidence" value="ECO:0007669"/>
    <property type="project" value="UniProtKB-KW"/>
</dbReference>
<evidence type="ECO:0000256" key="6">
    <source>
        <dbReference type="ARBA" id="ARBA00022932"/>
    </source>
</evidence>
<name>A0A8E7L620_9VIRU</name>
<keyword evidence="3" id="KW-0808">Transferase</keyword>
<feature type="domain" description="DNA-directed DNA polymerase family B mitochondria/virus" evidence="10">
    <location>
        <begin position="420"/>
        <end position="824"/>
    </location>
</feature>
<keyword evidence="6" id="KW-0239">DNA-directed DNA polymerase</keyword>
<comment type="similarity">
    <text evidence="1">Belongs to the DNA polymerase type-B family.</text>
</comment>
<organism evidence="11">
    <name type="scientific">Luscinia cyane parvoviridae sp</name>
    <dbReference type="NCBI Taxonomy" id="2794513"/>
    <lineage>
        <taxon>Viruses</taxon>
        <taxon>Monodnaviria</taxon>
        <taxon>Shotokuvirae</taxon>
        <taxon>Cossaviricota</taxon>
        <taxon>Quintoviricetes</taxon>
        <taxon>Piccovirales</taxon>
        <taxon>Parvoviridae</taxon>
    </lineage>
</organism>
<evidence type="ECO:0000256" key="7">
    <source>
        <dbReference type="ARBA" id="ARBA00023125"/>
    </source>
</evidence>
<evidence type="ECO:0000259" key="10">
    <source>
        <dbReference type="Pfam" id="PF03175"/>
    </source>
</evidence>
<feature type="region of interest" description="Disordered" evidence="9">
    <location>
        <begin position="124"/>
        <end position="152"/>
    </location>
</feature>
<keyword evidence="7" id="KW-0238">DNA-binding</keyword>
<evidence type="ECO:0000256" key="3">
    <source>
        <dbReference type="ARBA" id="ARBA00022679"/>
    </source>
</evidence>
<dbReference type="EC" id="2.7.7.7" evidence="2"/>
<comment type="catalytic activity">
    <reaction evidence="8">
        <text>DNA(n) + a 2'-deoxyribonucleoside 5'-triphosphate = DNA(n+1) + diphosphate</text>
        <dbReference type="Rhea" id="RHEA:22508"/>
        <dbReference type="Rhea" id="RHEA-COMP:17339"/>
        <dbReference type="Rhea" id="RHEA-COMP:17340"/>
        <dbReference type="ChEBI" id="CHEBI:33019"/>
        <dbReference type="ChEBI" id="CHEBI:61560"/>
        <dbReference type="ChEBI" id="CHEBI:173112"/>
        <dbReference type="EC" id="2.7.7.7"/>
    </reaction>
</comment>
<dbReference type="PANTHER" id="PTHR31511:SF12">
    <property type="entry name" value="RHO TERMINATION FACTOR N-TERMINAL DOMAIN-CONTAINING PROTEIN"/>
    <property type="match status" value="1"/>
</dbReference>
<keyword evidence="5" id="KW-0235">DNA replication</keyword>
<evidence type="ECO:0000256" key="1">
    <source>
        <dbReference type="ARBA" id="ARBA00005755"/>
    </source>
</evidence>
<sequence>MASAPDVDNPVYGYFVTRSVEEVIAYNIALLRTRQRSHVVVLHSSALFEKENETLELHLPLMHPAVLDPQMPDIIVSEFLENNCALSTEAELYENIAGSGWSLVPGTVRYWFKCYPCQPNNAATENEQSLGRSDDPSDFDQDGDDPDRPRSPRIQHNFFLYALLESLARKENRTVPRQIFLKREFLQVFNAGNVYIPDGDFDLPINLSEVPEYHDGLANWNIRIFSMRGNILYAKRLAPLDNEWVDIYINSSGIFSCIIDLWKLFKKKSDRKFCMKCYTWKSMKHTCEQKKISNKDEEVMIPDIPYDRHGLVAYADFESIIPETGWHQTSGWGCVVINKFHQVYDQKKMNKKENPQLIEEFLKYVCEISNRFADDDGHETDECQICETEIDVGANVIIGRNFINGRQGNHHLKCWDHPKNSMYVFFHNFRGYDSHFLIRKIVESYPVSFMSATTMEKFNLISIINPENENVRITFKDTYNFFTCSLAKCVSMIEHWVYTPDDQQDAKGIFPYDWFDSFAKLDATELPPGPWYNKLSRELTDSRPAEELWRQKNFQTFAEYHDYYMMMDVFQLADAFEEFRRTCVDEFKTDPVHFQGAPGLTWYLGLCQNPELFKVITDVDVYMDIQNGIRGGIAQAICKYMNVEDKPDESMFFLDVNSLYSKCMTYKMPGRYLGKRTQLPPKWEEEYNPDTSRTAIMVVDLIYPPHLHDRDWAYPLAPHKYNDRLCTTFKERKEYMIHAELLSFYLSRGMILEKFHYLYEFEQDYTLRDYVQGNIEKRRHTQSEVMKTLYKLLNNSLYGKTCENVNKYRKFDVIEDESLLEDADNLANPTNADLANCKNVLACGPNLLVEREVEVVRLNKPIQIGFTVLEFAKREIYTFLAAIQDHFGDSVIPLYTDTDSLLFWCDFAKPWEKFYQSPVYQFLDFEKTPEEWNVKTPGTDKQSGLWSVEAGGKEIVEYCGLRAKCYCYRFKDNSVVIKNKGVPKSAMIGDNEESPREKITMEHYKKALFDGKEYRVCQYMIRSFKHDVMSYEQYKLGLSSTDFKRAVTKKRSVTLPFGYQGETFADIVADDEDTDNLDP</sequence>
<feature type="compositionally biased region" description="Acidic residues" evidence="9">
    <location>
        <begin position="136"/>
        <end position="145"/>
    </location>
</feature>
<evidence type="ECO:0000313" key="11">
    <source>
        <dbReference type="EMBL" id="QVW56800.1"/>
    </source>
</evidence>
<accession>A0A8E7L620</accession>
<dbReference type="GO" id="GO:0006260">
    <property type="term" value="P:DNA replication"/>
    <property type="evidence" value="ECO:0007669"/>
    <property type="project" value="UniProtKB-KW"/>
</dbReference>
<dbReference type="InterPro" id="IPR004868">
    <property type="entry name" value="DNA-dir_DNA_pol_B_mt/vir"/>
</dbReference>
<evidence type="ECO:0000256" key="5">
    <source>
        <dbReference type="ARBA" id="ARBA00022705"/>
    </source>
</evidence>
<dbReference type="GO" id="GO:0003887">
    <property type="term" value="F:DNA-directed DNA polymerase activity"/>
    <property type="evidence" value="ECO:0007669"/>
    <property type="project" value="UniProtKB-KW"/>
</dbReference>
<dbReference type="EMBL" id="MW046555">
    <property type="protein sequence ID" value="QVW56800.1"/>
    <property type="molecule type" value="Genomic_DNA"/>
</dbReference>
<evidence type="ECO:0000256" key="2">
    <source>
        <dbReference type="ARBA" id="ARBA00012417"/>
    </source>
</evidence>
<protein>
    <recommendedName>
        <fullName evidence="2">DNA-directed DNA polymerase</fullName>
        <ecNumber evidence="2">2.7.7.7</ecNumber>
    </recommendedName>
</protein>
<reference evidence="11" key="1">
    <citation type="submission" date="2020-09" db="EMBL/GenBank/DDBJ databases">
        <title>Parvovirus dark matter in the feces of wild birds.</title>
        <authorList>
            <person name="Dai Z."/>
            <person name="Yang S."/>
            <person name="Zhang W."/>
        </authorList>
    </citation>
    <scope>NUCLEOTIDE SEQUENCE</scope>
    <source>
        <strain evidence="11">Sbr121par04</strain>
    </source>
</reference>
<dbReference type="Pfam" id="PF03175">
    <property type="entry name" value="DNA_pol_B_2"/>
    <property type="match status" value="1"/>
</dbReference>
<dbReference type="PANTHER" id="PTHR31511">
    <property type="entry name" value="PROTEIN CBG23764"/>
    <property type="match status" value="1"/>
</dbReference>
<evidence type="ECO:0000256" key="8">
    <source>
        <dbReference type="ARBA" id="ARBA00049244"/>
    </source>
</evidence>